<dbReference type="PROSITE" id="PS50076">
    <property type="entry name" value="DNAJ_2"/>
    <property type="match status" value="1"/>
</dbReference>
<keyword evidence="5" id="KW-0539">Nucleus</keyword>
<comment type="caution">
    <text evidence="8">The sequence shown here is derived from an EMBL/GenBank/DDBJ whole genome shotgun (WGS) entry which is preliminary data.</text>
</comment>
<feature type="compositionally biased region" description="Basic and acidic residues" evidence="6">
    <location>
        <begin position="171"/>
        <end position="180"/>
    </location>
</feature>
<sequence>MNNLPPDPWKVLGLDKGADKAEIRSTYKKLVLKCHPDKVQDPTLKAQKQDEFQRVQQAYELLIDDAERAKYEEQVKLAELRKQAAMMSKNMSSSPSAARTPTKQYYTYEIRTAEPRFKSASSPHNGPPPSAKVYTQYRASARSWDDDVSPRSQAIYEEERRARRAASYEQPARRDEDRREERRRKEREEERERERERELRLEKEARRAEKKRLEKERDKERKRDVEEKRRHRSPYVEPYEEEPVYTVKVEKKKSSNSKRHDEPPPRERSSSRREHDEPARVDEPRKVKHEKHLVELAASYIERSRSKPSMLRSQTFQEPASYYSPPPATVPVPPAADYVDEDVRRSSARVSSRRPSNEMPSRFKEKSYSSSRKKSSRDAFDIIDVGSPRARTIPVLQPSHSAPPVVPESPPRPSRVNTLPKESYSRHVPLPTFTRSTTWAGEEAERMRRQYSYDDDSDGDHHHRRSRRTRSPEAVSYTYKVEGGKTMKLETPYEDYDDVRHSSRKYSGYGPKIVESVREPLSPRDDYYPSMPFPKVKQAKAYTPDDVTYSSVQYTAVPHQSNQVWA</sequence>
<dbReference type="PRINTS" id="PR00625">
    <property type="entry name" value="JDOMAIN"/>
</dbReference>
<evidence type="ECO:0000259" key="7">
    <source>
        <dbReference type="PROSITE" id="PS50076"/>
    </source>
</evidence>
<dbReference type="Gene3D" id="1.10.287.110">
    <property type="entry name" value="DnaJ domain"/>
    <property type="match status" value="1"/>
</dbReference>
<evidence type="ECO:0000256" key="2">
    <source>
        <dbReference type="ARBA" id="ARBA00004496"/>
    </source>
</evidence>
<dbReference type="InterPro" id="IPR001623">
    <property type="entry name" value="DnaJ_domain"/>
</dbReference>
<gene>
    <name evidence="8" type="ORF">VTK73DRAFT_9200</name>
</gene>
<dbReference type="InterPro" id="IPR052094">
    <property type="entry name" value="Pre-mRNA-splicing_ERAD"/>
</dbReference>
<feature type="compositionally biased region" description="Basic and acidic residues" evidence="6">
    <location>
        <begin position="186"/>
        <end position="228"/>
    </location>
</feature>
<accession>A0ABR3XMF9</accession>
<dbReference type="PROSITE" id="PS00636">
    <property type="entry name" value="DNAJ_1"/>
    <property type="match status" value="1"/>
</dbReference>
<evidence type="ECO:0000313" key="8">
    <source>
        <dbReference type="EMBL" id="KAL1876823.1"/>
    </source>
</evidence>
<name>A0ABR3XMF9_9PEZI</name>
<feature type="compositionally biased region" description="Basic and acidic residues" evidence="6">
    <location>
        <begin position="248"/>
        <end position="285"/>
    </location>
</feature>
<dbReference type="Proteomes" id="UP001586593">
    <property type="component" value="Unassembled WGS sequence"/>
</dbReference>
<evidence type="ECO:0000256" key="6">
    <source>
        <dbReference type="SAM" id="MobiDB-lite"/>
    </source>
</evidence>
<dbReference type="SUPFAM" id="SSF46565">
    <property type="entry name" value="Chaperone J-domain"/>
    <property type="match status" value="1"/>
</dbReference>
<feature type="compositionally biased region" description="Polar residues" evidence="6">
    <location>
        <begin position="89"/>
        <end position="105"/>
    </location>
</feature>
<feature type="region of interest" description="Disordered" evidence="6">
    <location>
        <begin position="86"/>
        <end position="476"/>
    </location>
</feature>
<dbReference type="PANTHER" id="PTHR44313:SF1">
    <property type="entry name" value="DNAJ HOMOLOG SUBFAMILY C MEMBER 17"/>
    <property type="match status" value="1"/>
</dbReference>
<feature type="compositionally biased region" description="Pro residues" evidence="6">
    <location>
        <begin position="324"/>
        <end position="334"/>
    </location>
</feature>
<dbReference type="PANTHER" id="PTHR44313">
    <property type="entry name" value="DNAJ HOMOLOG SUBFAMILY C MEMBER 17"/>
    <property type="match status" value="1"/>
</dbReference>
<evidence type="ECO:0000313" key="9">
    <source>
        <dbReference type="Proteomes" id="UP001586593"/>
    </source>
</evidence>
<keyword evidence="3" id="KW-0963">Cytoplasm</keyword>
<feature type="compositionally biased region" description="Basic and acidic residues" evidence="6">
    <location>
        <begin position="443"/>
        <end position="452"/>
    </location>
</feature>
<dbReference type="InterPro" id="IPR036869">
    <property type="entry name" value="J_dom_sf"/>
</dbReference>
<feature type="domain" description="J" evidence="7">
    <location>
        <begin position="7"/>
        <end position="75"/>
    </location>
</feature>
<dbReference type="SMART" id="SM00271">
    <property type="entry name" value="DnaJ"/>
    <property type="match status" value="1"/>
</dbReference>
<organism evidence="8 9">
    <name type="scientific">Phialemonium thermophilum</name>
    <dbReference type="NCBI Taxonomy" id="223376"/>
    <lineage>
        <taxon>Eukaryota</taxon>
        <taxon>Fungi</taxon>
        <taxon>Dikarya</taxon>
        <taxon>Ascomycota</taxon>
        <taxon>Pezizomycotina</taxon>
        <taxon>Sordariomycetes</taxon>
        <taxon>Sordariomycetidae</taxon>
        <taxon>Cephalothecales</taxon>
        <taxon>Cephalothecaceae</taxon>
        <taxon>Phialemonium</taxon>
    </lineage>
</organism>
<reference evidence="8 9" key="1">
    <citation type="journal article" date="2024" name="Commun. Biol.">
        <title>Comparative genomic analysis of thermophilic fungi reveals convergent evolutionary adaptations and gene losses.</title>
        <authorList>
            <person name="Steindorff A.S."/>
            <person name="Aguilar-Pontes M.V."/>
            <person name="Robinson A.J."/>
            <person name="Andreopoulos B."/>
            <person name="LaButti K."/>
            <person name="Kuo A."/>
            <person name="Mondo S."/>
            <person name="Riley R."/>
            <person name="Otillar R."/>
            <person name="Haridas S."/>
            <person name="Lipzen A."/>
            <person name="Grimwood J."/>
            <person name="Schmutz J."/>
            <person name="Clum A."/>
            <person name="Reid I.D."/>
            <person name="Moisan M.C."/>
            <person name="Butler G."/>
            <person name="Nguyen T.T.M."/>
            <person name="Dewar K."/>
            <person name="Conant G."/>
            <person name="Drula E."/>
            <person name="Henrissat B."/>
            <person name="Hansel C."/>
            <person name="Singer S."/>
            <person name="Hutchinson M.I."/>
            <person name="de Vries R.P."/>
            <person name="Natvig D.O."/>
            <person name="Powell A.J."/>
            <person name="Tsang A."/>
            <person name="Grigoriev I.V."/>
        </authorList>
    </citation>
    <scope>NUCLEOTIDE SEQUENCE [LARGE SCALE GENOMIC DNA]</scope>
    <source>
        <strain evidence="8 9">ATCC 24622</strain>
    </source>
</reference>
<evidence type="ECO:0000256" key="1">
    <source>
        <dbReference type="ARBA" id="ARBA00004123"/>
    </source>
</evidence>
<keyword evidence="4" id="KW-0143">Chaperone</keyword>
<comment type="subcellular location">
    <subcellularLocation>
        <location evidence="2">Cytoplasm</location>
    </subcellularLocation>
    <subcellularLocation>
        <location evidence="1">Nucleus</location>
    </subcellularLocation>
</comment>
<protein>
    <recommendedName>
        <fullName evidence="7">J domain-containing protein</fullName>
    </recommendedName>
</protein>
<evidence type="ECO:0000256" key="5">
    <source>
        <dbReference type="ARBA" id="ARBA00023242"/>
    </source>
</evidence>
<evidence type="ECO:0000256" key="3">
    <source>
        <dbReference type="ARBA" id="ARBA00022490"/>
    </source>
</evidence>
<dbReference type="Pfam" id="PF00226">
    <property type="entry name" value="DnaJ"/>
    <property type="match status" value="1"/>
</dbReference>
<evidence type="ECO:0000256" key="4">
    <source>
        <dbReference type="ARBA" id="ARBA00023186"/>
    </source>
</evidence>
<dbReference type="InterPro" id="IPR018253">
    <property type="entry name" value="DnaJ_domain_CS"/>
</dbReference>
<keyword evidence="9" id="KW-1185">Reference proteome</keyword>
<dbReference type="EMBL" id="JAZHXJ010000074">
    <property type="protein sequence ID" value="KAL1876823.1"/>
    <property type="molecule type" value="Genomic_DNA"/>
</dbReference>
<feature type="compositionally biased region" description="Pro residues" evidence="6">
    <location>
        <begin position="404"/>
        <end position="413"/>
    </location>
</feature>
<proteinExistence type="predicted"/>
<dbReference type="CDD" id="cd06257">
    <property type="entry name" value="DnaJ"/>
    <property type="match status" value="1"/>
</dbReference>